<evidence type="ECO:0000313" key="2">
    <source>
        <dbReference type="EMBL" id="GIX79128.1"/>
    </source>
</evidence>
<name>A0AAV4N544_9ARAC</name>
<feature type="compositionally biased region" description="Basic and acidic residues" evidence="1">
    <location>
        <begin position="93"/>
        <end position="119"/>
    </location>
</feature>
<organism evidence="2 3">
    <name type="scientific">Caerostris darwini</name>
    <dbReference type="NCBI Taxonomy" id="1538125"/>
    <lineage>
        <taxon>Eukaryota</taxon>
        <taxon>Metazoa</taxon>
        <taxon>Ecdysozoa</taxon>
        <taxon>Arthropoda</taxon>
        <taxon>Chelicerata</taxon>
        <taxon>Arachnida</taxon>
        <taxon>Araneae</taxon>
        <taxon>Araneomorphae</taxon>
        <taxon>Entelegynae</taxon>
        <taxon>Araneoidea</taxon>
        <taxon>Araneidae</taxon>
        <taxon>Caerostris</taxon>
    </lineage>
</organism>
<feature type="compositionally biased region" description="Basic and acidic residues" evidence="1">
    <location>
        <begin position="1"/>
        <end position="25"/>
    </location>
</feature>
<dbReference type="Proteomes" id="UP001054837">
    <property type="component" value="Unassembled WGS sequence"/>
</dbReference>
<feature type="compositionally biased region" description="Polar residues" evidence="1">
    <location>
        <begin position="140"/>
        <end position="154"/>
    </location>
</feature>
<dbReference type="EMBL" id="BPLQ01001154">
    <property type="protein sequence ID" value="GIX79128.1"/>
    <property type="molecule type" value="Genomic_DNA"/>
</dbReference>
<keyword evidence="3" id="KW-1185">Reference proteome</keyword>
<sequence>MSHDFSKKSDRKTSEASSISEEHPSRFSTPKGALASKRSSSSEYIPSETTTPDSTTSGSFVLDNGSYTENGSYNSLSNHDAKTADSCSQDIGDELREKDDSKTRTESESASESFKDSKSSKTPLPPDEDSLGRPERSNGERQPTSSPAHSATSDLSEKLVSLTSLLLLRQPPEGCRRLLGKEPLPQPSSVRLVQRGGHPQAQAPRGGEAQEGPVEEQI</sequence>
<reference evidence="2 3" key="1">
    <citation type="submission" date="2021-06" db="EMBL/GenBank/DDBJ databases">
        <title>Caerostris darwini draft genome.</title>
        <authorList>
            <person name="Kono N."/>
            <person name="Arakawa K."/>
        </authorList>
    </citation>
    <scope>NUCLEOTIDE SEQUENCE [LARGE SCALE GENOMIC DNA]</scope>
</reference>
<accession>A0AAV4N544</accession>
<protein>
    <submittedName>
        <fullName evidence="2">Uncharacterized protein</fullName>
    </submittedName>
</protein>
<feature type="compositionally biased region" description="Low complexity" evidence="1">
    <location>
        <begin position="47"/>
        <end position="59"/>
    </location>
</feature>
<evidence type="ECO:0000313" key="3">
    <source>
        <dbReference type="Proteomes" id="UP001054837"/>
    </source>
</evidence>
<feature type="region of interest" description="Disordered" evidence="1">
    <location>
        <begin position="1"/>
        <end position="156"/>
    </location>
</feature>
<feature type="compositionally biased region" description="Polar residues" evidence="1">
    <location>
        <begin position="65"/>
        <end position="78"/>
    </location>
</feature>
<comment type="caution">
    <text evidence="2">The sequence shown here is derived from an EMBL/GenBank/DDBJ whole genome shotgun (WGS) entry which is preliminary data.</text>
</comment>
<feature type="region of interest" description="Disordered" evidence="1">
    <location>
        <begin position="177"/>
        <end position="218"/>
    </location>
</feature>
<proteinExistence type="predicted"/>
<gene>
    <name evidence="2" type="ORF">CDAR_45731</name>
</gene>
<dbReference type="AlphaFoldDB" id="A0AAV4N544"/>
<feature type="compositionally biased region" description="Basic and acidic residues" evidence="1">
    <location>
        <begin position="130"/>
        <end position="139"/>
    </location>
</feature>
<evidence type="ECO:0000256" key="1">
    <source>
        <dbReference type="SAM" id="MobiDB-lite"/>
    </source>
</evidence>